<dbReference type="FunFam" id="3.40.50.300:FF:001348">
    <property type="entry name" value="Ras and EF-hand domain-containing protein"/>
    <property type="match status" value="1"/>
</dbReference>
<feature type="region of interest" description="Disordered" evidence="6">
    <location>
        <begin position="88"/>
        <end position="108"/>
    </location>
</feature>
<dbReference type="InterPro" id="IPR050227">
    <property type="entry name" value="Rab"/>
</dbReference>
<dbReference type="SMART" id="SM00173">
    <property type="entry name" value="RAS"/>
    <property type="match status" value="1"/>
</dbReference>
<dbReference type="SMART" id="SM00174">
    <property type="entry name" value="RHO"/>
    <property type="match status" value="1"/>
</dbReference>
<organism evidence="7 8">
    <name type="scientific">Megalops atlanticus</name>
    <name type="common">Tarpon</name>
    <name type="synonym">Clupea gigantea</name>
    <dbReference type="NCBI Taxonomy" id="7932"/>
    <lineage>
        <taxon>Eukaryota</taxon>
        <taxon>Metazoa</taxon>
        <taxon>Chordata</taxon>
        <taxon>Craniata</taxon>
        <taxon>Vertebrata</taxon>
        <taxon>Euteleostomi</taxon>
        <taxon>Actinopterygii</taxon>
        <taxon>Neopterygii</taxon>
        <taxon>Teleostei</taxon>
        <taxon>Elopiformes</taxon>
        <taxon>Megalopidae</taxon>
        <taxon>Megalops</taxon>
    </lineage>
</organism>
<keyword evidence="2" id="KW-0963">Cytoplasm</keyword>
<dbReference type="PROSITE" id="PS51417">
    <property type="entry name" value="ARF"/>
    <property type="match status" value="1"/>
</dbReference>
<dbReference type="Proteomes" id="UP001046870">
    <property type="component" value="Chromosome 7"/>
</dbReference>
<dbReference type="PROSITE" id="PS51419">
    <property type="entry name" value="RAB"/>
    <property type="match status" value="1"/>
</dbReference>
<protein>
    <submittedName>
        <fullName evidence="7">Uncharacterized protein</fullName>
    </submittedName>
</protein>
<dbReference type="InterPro" id="IPR005225">
    <property type="entry name" value="Small_GTP-bd"/>
</dbReference>
<keyword evidence="3" id="KW-0547">Nucleotide-binding</keyword>
<evidence type="ECO:0000256" key="1">
    <source>
        <dbReference type="ARBA" id="ARBA00004496"/>
    </source>
</evidence>
<accession>A0A9D3Q5N2</accession>
<keyword evidence="4" id="KW-0175">Coiled coil</keyword>
<evidence type="ECO:0000313" key="7">
    <source>
        <dbReference type="EMBL" id="KAG7473264.1"/>
    </source>
</evidence>
<dbReference type="OrthoDB" id="9879408at2759"/>
<name>A0A9D3Q5N2_MEGAT</name>
<dbReference type="EMBL" id="JAFDVH010000007">
    <property type="protein sequence ID" value="KAG7473264.1"/>
    <property type="molecule type" value="Genomic_DNA"/>
</dbReference>
<keyword evidence="5" id="KW-0342">GTP-binding</keyword>
<dbReference type="CDD" id="cd00154">
    <property type="entry name" value="Rab"/>
    <property type="match status" value="1"/>
</dbReference>
<dbReference type="Pfam" id="PF00071">
    <property type="entry name" value="Ras"/>
    <property type="match status" value="1"/>
</dbReference>
<evidence type="ECO:0000256" key="4">
    <source>
        <dbReference type="ARBA" id="ARBA00023054"/>
    </source>
</evidence>
<dbReference type="AlphaFoldDB" id="A0A9D3Q5N2"/>
<comment type="caution">
    <text evidence="7">The sequence shown here is derived from an EMBL/GenBank/DDBJ whole genome shotgun (WGS) entry which is preliminary data.</text>
</comment>
<dbReference type="InterPro" id="IPR001806">
    <property type="entry name" value="Small_GTPase"/>
</dbReference>
<proteinExistence type="predicted"/>
<feature type="region of interest" description="Disordered" evidence="6">
    <location>
        <begin position="45"/>
        <end position="65"/>
    </location>
</feature>
<evidence type="ECO:0000256" key="3">
    <source>
        <dbReference type="ARBA" id="ARBA00022741"/>
    </source>
</evidence>
<dbReference type="GO" id="GO:0005525">
    <property type="term" value="F:GTP binding"/>
    <property type="evidence" value="ECO:0007669"/>
    <property type="project" value="UniProtKB-KW"/>
</dbReference>
<evidence type="ECO:0000256" key="2">
    <source>
        <dbReference type="ARBA" id="ARBA00022490"/>
    </source>
</evidence>
<dbReference type="PRINTS" id="PR00449">
    <property type="entry name" value="RASTRNSFRMNG"/>
</dbReference>
<dbReference type="PROSITE" id="PS51420">
    <property type="entry name" value="RHO"/>
    <property type="match status" value="1"/>
</dbReference>
<gene>
    <name evidence="7" type="ORF">MATL_G00093860</name>
</gene>
<sequence length="354" mass="38821">MLQQEGDMHRPLCDSNETLLSVGNVTLTEIRLFPTDETLPWRLRSVQQSSPNNRSASEARSEAVDSSGSEFLHAGNWAKDSLDSGSTVSLAMTDGSSSEYDSEDSQESVGTISEAAVSVAPSKCSSIASSIRRRLSVFSSKVDTDTLGSEAPAPTYRLVLAGDTGSGKSSFLLRLSTNTFRKNIQSTLGVDFLIKKMLVDGEKTTLQFWDTAGQERFRSVARSYFRKAHGVLLLYDVTSERSFLNVRQWMDQIQESTHECLPTCIIGNKTDLRAESPEDICVTTADGEKLAKVYSALFCETSAKDGIGVIEAVLHLAREVKMFAQQQQKSKPQSSLSLSLRDEKKKALSNCCEV</sequence>
<dbReference type="PROSITE" id="PS51421">
    <property type="entry name" value="RAS"/>
    <property type="match status" value="1"/>
</dbReference>
<reference evidence="7" key="1">
    <citation type="submission" date="2021-01" db="EMBL/GenBank/DDBJ databases">
        <authorList>
            <person name="Zahm M."/>
            <person name="Roques C."/>
            <person name="Cabau C."/>
            <person name="Klopp C."/>
            <person name="Donnadieu C."/>
            <person name="Jouanno E."/>
            <person name="Lampietro C."/>
            <person name="Louis A."/>
            <person name="Herpin A."/>
            <person name="Echchiki A."/>
            <person name="Berthelot C."/>
            <person name="Parey E."/>
            <person name="Roest-Crollius H."/>
            <person name="Braasch I."/>
            <person name="Postlethwait J."/>
            <person name="Bobe J."/>
            <person name="Montfort J."/>
            <person name="Bouchez O."/>
            <person name="Begum T."/>
            <person name="Mejri S."/>
            <person name="Adams A."/>
            <person name="Chen W.-J."/>
            <person name="Guiguen Y."/>
        </authorList>
    </citation>
    <scope>NUCLEOTIDE SEQUENCE</scope>
    <source>
        <strain evidence="7">YG-15Mar2019-1</strain>
        <tissue evidence="7">Brain</tissue>
    </source>
</reference>
<dbReference type="Gene3D" id="3.40.50.300">
    <property type="entry name" value="P-loop containing nucleotide triphosphate hydrolases"/>
    <property type="match status" value="1"/>
</dbReference>
<comment type="subcellular location">
    <subcellularLocation>
        <location evidence="1">Cytoplasm</location>
    </subcellularLocation>
</comment>
<dbReference type="SUPFAM" id="SSF52540">
    <property type="entry name" value="P-loop containing nucleoside triphosphate hydrolases"/>
    <property type="match status" value="1"/>
</dbReference>
<dbReference type="GO" id="GO:0005737">
    <property type="term" value="C:cytoplasm"/>
    <property type="evidence" value="ECO:0007669"/>
    <property type="project" value="UniProtKB-SubCell"/>
</dbReference>
<dbReference type="PANTHER" id="PTHR47977">
    <property type="entry name" value="RAS-RELATED PROTEIN RAB"/>
    <property type="match status" value="1"/>
</dbReference>
<evidence type="ECO:0000256" key="5">
    <source>
        <dbReference type="ARBA" id="ARBA00023134"/>
    </source>
</evidence>
<evidence type="ECO:0000313" key="8">
    <source>
        <dbReference type="Proteomes" id="UP001046870"/>
    </source>
</evidence>
<dbReference type="InterPro" id="IPR027417">
    <property type="entry name" value="P-loop_NTPase"/>
</dbReference>
<dbReference type="GO" id="GO:0003924">
    <property type="term" value="F:GTPase activity"/>
    <property type="evidence" value="ECO:0007669"/>
    <property type="project" value="InterPro"/>
</dbReference>
<dbReference type="SMART" id="SM00175">
    <property type="entry name" value="RAB"/>
    <property type="match status" value="1"/>
</dbReference>
<feature type="compositionally biased region" description="Polar residues" evidence="6">
    <location>
        <begin position="45"/>
        <end position="56"/>
    </location>
</feature>
<dbReference type="SMART" id="SM00176">
    <property type="entry name" value="RAN"/>
    <property type="match status" value="1"/>
</dbReference>
<dbReference type="NCBIfam" id="TIGR00231">
    <property type="entry name" value="small_GTP"/>
    <property type="match status" value="1"/>
</dbReference>
<keyword evidence="8" id="KW-1185">Reference proteome</keyword>
<evidence type="ECO:0000256" key="6">
    <source>
        <dbReference type="SAM" id="MobiDB-lite"/>
    </source>
</evidence>